<evidence type="ECO:0000259" key="2">
    <source>
        <dbReference type="Pfam" id="PF05378"/>
    </source>
</evidence>
<dbReference type="Pfam" id="PF01968">
    <property type="entry name" value="Hydantoinase_A"/>
    <property type="match status" value="1"/>
</dbReference>
<dbReference type="InterPro" id="IPR045079">
    <property type="entry name" value="Oxoprolinase-like"/>
</dbReference>
<organism evidence="3 4">
    <name type="scientific">Oleidesulfovibrio alaskensis (strain ATCC BAA-1058 / DSM 17464 / G20)</name>
    <name type="common">Desulfovibrio alaskensis</name>
    <dbReference type="NCBI Taxonomy" id="207559"/>
    <lineage>
        <taxon>Bacteria</taxon>
        <taxon>Pseudomonadati</taxon>
        <taxon>Thermodesulfobacteriota</taxon>
        <taxon>Desulfovibrionia</taxon>
        <taxon>Desulfovibrionales</taxon>
        <taxon>Desulfovibrionaceae</taxon>
        <taxon>Oleidesulfovibrio</taxon>
    </lineage>
</organism>
<dbReference type="RefSeq" id="WP_011368164.1">
    <property type="nucleotide sequence ID" value="NC_007519.1"/>
</dbReference>
<dbReference type="InterPro" id="IPR008040">
    <property type="entry name" value="Hydant_A_N"/>
</dbReference>
<dbReference type="GO" id="GO:0005829">
    <property type="term" value="C:cytosol"/>
    <property type="evidence" value="ECO:0007669"/>
    <property type="project" value="TreeGrafter"/>
</dbReference>
<evidence type="ECO:0000313" key="4">
    <source>
        <dbReference type="Proteomes" id="UP000002710"/>
    </source>
</evidence>
<dbReference type="Pfam" id="PF05378">
    <property type="entry name" value="Hydant_A_N"/>
    <property type="match status" value="1"/>
</dbReference>
<dbReference type="EMBL" id="CP000112">
    <property type="protein sequence ID" value="ABB39079.1"/>
    <property type="molecule type" value="Genomic_DNA"/>
</dbReference>
<accession>Q30Z17</accession>
<dbReference type="Proteomes" id="UP000002710">
    <property type="component" value="Chromosome"/>
</dbReference>
<protein>
    <submittedName>
        <fullName evidence="3">Hydantoinase/oxoprolinase</fullName>
    </submittedName>
</protein>
<evidence type="ECO:0000313" key="3">
    <source>
        <dbReference type="EMBL" id="ABB39079.1"/>
    </source>
</evidence>
<dbReference type="InterPro" id="IPR002821">
    <property type="entry name" value="Hydantoinase_A"/>
</dbReference>
<dbReference type="eggNOG" id="COG0145">
    <property type="taxonomic scope" value="Bacteria"/>
</dbReference>
<dbReference type="PANTHER" id="PTHR11365:SF2">
    <property type="entry name" value="5-OXOPROLINASE"/>
    <property type="match status" value="1"/>
</dbReference>
<dbReference type="DNASU" id="3757293"/>
<name>Q30Z17_OLEA2</name>
<dbReference type="InterPro" id="IPR043129">
    <property type="entry name" value="ATPase_NBD"/>
</dbReference>
<dbReference type="HOGENOM" id="CLU_014140_2_0_7"/>
<gene>
    <name evidence="3" type="ordered locus">Dde_2282</name>
</gene>
<dbReference type="PANTHER" id="PTHR11365">
    <property type="entry name" value="5-OXOPROLINASE RELATED"/>
    <property type="match status" value="1"/>
</dbReference>
<dbReference type="AlphaFoldDB" id="Q30Z17"/>
<dbReference type="GO" id="GO:0017168">
    <property type="term" value="F:5-oxoprolinase (ATP-hydrolyzing) activity"/>
    <property type="evidence" value="ECO:0007669"/>
    <property type="project" value="TreeGrafter"/>
</dbReference>
<reference evidence="3 4" key="1">
    <citation type="journal article" date="2011" name="J. Bacteriol.">
        <title>Complete genome sequence and updated annotation of Desulfovibrio alaskensis G20.</title>
        <authorList>
            <person name="Hauser L.J."/>
            <person name="Land M.L."/>
            <person name="Brown S.D."/>
            <person name="Larimer F."/>
            <person name="Keller K.L."/>
            <person name="Rapp-Giles B.J."/>
            <person name="Price M.N."/>
            <person name="Lin M."/>
            <person name="Bruce D.C."/>
            <person name="Detter J.C."/>
            <person name="Tapia R."/>
            <person name="Han C.S."/>
            <person name="Goodwin L.A."/>
            <person name="Cheng J.F."/>
            <person name="Pitluck S."/>
            <person name="Copeland A."/>
            <person name="Lucas S."/>
            <person name="Nolan M."/>
            <person name="Lapidus A.L."/>
            <person name="Palumbo A.V."/>
            <person name="Wall J.D."/>
        </authorList>
    </citation>
    <scope>NUCLEOTIDE SEQUENCE [LARGE SCALE GENOMIC DNA]</scope>
    <source>
        <strain evidence="4">ATCC BAA 1058 / DSM 17464 / G20</strain>
    </source>
</reference>
<dbReference type="Gene3D" id="3.30.420.40">
    <property type="match status" value="1"/>
</dbReference>
<evidence type="ECO:0000259" key="1">
    <source>
        <dbReference type="Pfam" id="PF01968"/>
    </source>
</evidence>
<keyword evidence="4" id="KW-1185">Reference proteome</keyword>
<feature type="domain" description="Hydantoinase/oxoprolinase N-terminal" evidence="2">
    <location>
        <begin position="3"/>
        <end position="155"/>
    </location>
</feature>
<proteinExistence type="predicted"/>
<dbReference type="KEGG" id="dde:Dde_2282"/>
<sequence>MYLGIDVGGTHTDAVVLDAQKRIQAWAKVPTLHHDLLSSVTQALDSVLQSVAAQDIVRLNLSTTLSTNAIVESKTEDVGVLVSSGPGIDPENFRQGGFFFPLSGSIDHRGKVIAAMEQDELAAAVRRCCDSGIRVYAAVGKFSTRNPDHEETMAHEAMQCGDFVSMGHRLSGQLSFPRRVATAYYNSAVWRLYNSFADAVESSARAKGVTAPVHILKADGGTMPLAVSRRMPVESILSGPAASVMGIVALYDIREDAVILDIGGTTTDIALFASGSPVIENDGISVGSYPTLVRALRTLSIGVGGDSRLRIAAGAVRVGPDRSGPCVANGGTHVALMDAMNYLEVAAVGDVEASREAVRQLASLWDMYPEKLAREALDTAVNTICAAVDRLLDEVNAQPVYTIIELLDGVKLNPGRVFVMGGPAAAFAPLLRNVMNRRIDVPRDHAVANAVGAALTRTTAELELFADTEKGLVFVPTLGLRREAPLGYNLDDAVADAGRYLTESLAGMGIHIRPEDVDVLEAGSFNMVDMYGGKGRNIRVKCQVRPGISL</sequence>
<feature type="domain" description="Hydantoinase A/oxoprolinase" evidence="1">
    <location>
        <begin position="179"/>
        <end position="460"/>
    </location>
</feature>
<dbReference type="GO" id="GO:0006749">
    <property type="term" value="P:glutathione metabolic process"/>
    <property type="evidence" value="ECO:0007669"/>
    <property type="project" value="TreeGrafter"/>
</dbReference>
<dbReference type="STRING" id="207559.Dde_2282"/>
<dbReference type="SUPFAM" id="SSF53067">
    <property type="entry name" value="Actin-like ATPase domain"/>
    <property type="match status" value="1"/>
</dbReference>